<name>A0AAV9JEQ4_9PEZI</name>
<sequence>MDTAFFRSFCVDNSSLSQPVEVTPSTFDDSTPVVVVELTFLAAGEVLGVSKIKGGNRYATTYLSSMSIVFYPAEQKCRLWLTV</sequence>
<reference evidence="1 2" key="1">
    <citation type="submission" date="2021-11" db="EMBL/GenBank/DDBJ databases">
        <title>Black yeast isolated from Biological Soil Crust.</title>
        <authorList>
            <person name="Kurbessoian T."/>
        </authorList>
    </citation>
    <scope>NUCLEOTIDE SEQUENCE [LARGE SCALE GENOMIC DNA]</scope>
    <source>
        <strain evidence="1 2">CCFEE 5522</strain>
    </source>
</reference>
<accession>A0AAV9JEQ4</accession>
<comment type="caution">
    <text evidence="1">The sequence shown here is derived from an EMBL/GenBank/DDBJ whole genome shotgun (WGS) entry which is preliminary data.</text>
</comment>
<evidence type="ECO:0000313" key="1">
    <source>
        <dbReference type="EMBL" id="KAK4543709.1"/>
    </source>
</evidence>
<proteinExistence type="predicted"/>
<dbReference type="EMBL" id="JAVFHQ010000030">
    <property type="protein sequence ID" value="KAK4543709.1"/>
    <property type="molecule type" value="Genomic_DNA"/>
</dbReference>
<dbReference type="AlphaFoldDB" id="A0AAV9JEQ4"/>
<protein>
    <submittedName>
        <fullName evidence="1">Uncharacterized protein</fullName>
    </submittedName>
</protein>
<organism evidence="1 2">
    <name type="scientific">Oleoguttula mirabilis</name>
    <dbReference type="NCBI Taxonomy" id="1507867"/>
    <lineage>
        <taxon>Eukaryota</taxon>
        <taxon>Fungi</taxon>
        <taxon>Dikarya</taxon>
        <taxon>Ascomycota</taxon>
        <taxon>Pezizomycotina</taxon>
        <taxon>Dothideomycetes</taxon>
        <taxon>Dothideomycetidae</taxon>
        <taxon>Mycosphaerellales</taxon>
        <taxon>Teratosphaeriaceae</taxon>
        <taxon>Oleoguttula</taxon>
    </lineage>
</organism>
<keyword evidence="2" id="KW-1185">Reference proteome</keyword>
<gene>
    <name evidence="1" type="ORF">LTR36_005354</name>
</gene>
<evidence type="ECO:0000313" key="2">
    <source>
        <dbReference type="Proteomes" id="UP001324427"/>
    </source>
</evidence>
<dbReference type="Proteomes" id="UP001324427">
    <property type="component" value="Unassembled WGS sequence"/>
</dbReference>